<feature type="compositionally biased region" description="Basic and acidic residues" evidence="2">
    <location>
        <begin position="135"/>
        <end position="149"/>
    </location>
</feature>
<evidence type="ECO:0000256" key="1">
    <source>
        <dbReference type="ARBA" id="ARBA00022748"/>
    </source>
</evidence>
<dbReference type="RefSeq" id="WP_073249505.1">
    <property type="nucleotide sequence ID" value="NZ_FQZQ01000003.1"/>
</dbReference>
<dbReference type="InterPro" id="IPR011990">
    <property type="entry name" value="TPR-like_helical_dom_sf"/>
</dbReference>
<dbReference type="GO" id="GO:0017004">
    <property type="term" value="P:cytochrome complex assembly"/>
    <property type="evidence" value="ECO:0007669"/>
    <property type="project" value="UniProtKB-KW"/>
</dbReference>
<dbReference type="NCBIfam" id="TIGR03142">
    <property type="entry name" value="cytochro_ccmI"/>
    <property type="match status" value="1"/>
</dbReference>
<keyword evidence="3" id="KW-0812">Transmembrane</keyword>
<dbReference type="Gene3D" id="1.25.40.10">
    <property type="entry name" value="Tetratricopeptide repeat domain"/>
    <property type="match status" value="1"/>
</dbReference>
<protein>
    <submittedName>
        <fullName evidence="4">Cytochrome c-type biogenesis protein CcmH</fullName>
    </submittedName>
</protein>
<evidence type="ECO:0000256" key="3">
    <source>
        <dbReference type="SAM" id="Phobius"/>
    </source>
</evidence>
<dbReference type="OrthoDB" id="9815847at2"/>
<dbReference type="STRING" id="1470563.SAMN05444000_103120"/>
<organism evidence="4 5">
    <name type="scientific">Shimia gijangensis</name>
    <dbReference type="NCBI Taxonomy" id="1470563"/>
    <lineage>
        <taxon>Bacteria</taxon>
        <taxon>Pseudomonadati</taxon>
        <taxon>Pseudomonadota</taxon>
        <taxon>Alphaproteobacteria</taxon>
        <taxon>Rhodobacterales</taxon>
        <taxon>Roseobacteraceae</taxon>
    </lineage>
</organism>
<keyword evidence="3" id="KW-0472">Membrane</keyword>
<keyword evidence="5" id="KW-1185">Reference proteome</keyword>
<evidence type="ECO:0000256" key="2">
    <source>
        <dbReference type="SAM" id="MobiDB-lite"/>
    </source>
</evidence>
<accession>A0A1M6E6A7</accession>
<dbReference type="InterPro" id="IPR017560">
    <property type="entry name" value="Cyt_c_biogenesis_CcmI"/>
</dbReference>
<dbReference type="EMBL" id="FQZQ01000003">
    <property type="protein sequence ID" value="SHI80945.1"/>
    <property type="molecule type" value="Genomic_DNA"/>
</dbReference>
<evidence type="ECO:0000313" key="5">
    <source>
        <dbReference type="Proteomes" id="UP000183982"/>
    </source>
</evidence>
<feature type="transmembrane region" description="Helical" evidence="3">
    <location>
        <begin position="94"/>
        <end position="113"/>
    </location>
</feature>
<dbReference type="Proteomes" id="UP000183982">
    <property type="component" value="Unassembled WGS sequence"/>
</dbReference>
<keyword evidence="1" id="KW-0201">Cytochrome c-type biogenesis</keyword>
<keyword evidence="3" id="KW-1133">Transmembrane helix</keyword>
<evidence type="ECO:0000313" key="4">
    <source>
        <dbReference type="EMBL" id="SHI80945.1"/>
    </source>
</evidence>
<reference evidence="5" key="1">
    <citation type="submission" date="2016-11" db="EMBL/GenBank/DDBJ databases">
        <authorList>
            <person name="Varghese N."/>
            <person name="Submissions S."/>
        </authorList>
    </citation>
    <scope>NUCLEOTIDE SEQUENCE [LARGE SCALE GENOMIC DNA]</scope>
    <source>
        <strain evidence="5">DSM 100564</strain>
    </source>
</reference>
<feature type="region of interest" description="Disordered" evidence="2">
    <location>
        <begin position="135"/>
        <end position="157"/>
    </location>
</feature>
<gene>
    <name evidence="4" type="ORF">SAMN05444000_103120</name>
</gene>
<dbReference type="AlphaFoldDB" id="A0A1M6E6A7"/>
<name>A0A1M6E6A7_9RHOB</name>
<sequence>MVFWIVASLIVLAIAGLLAIALLKGRSDEEPPAAYDLRVYRDQLKEIERDVARGVVAEEDADRVRAEISRRILAADAQAQDGGQSGGQPRSGGVIMAVVMAVVLLGGAMGTYWKLGAPGYRDMPLDVRIQDARKLHDTRPGQAEIESRLPDTAPNTPEGDLANLVTKLRDTVANAPEDLKGHQLLARTEMNLGNDKQAYEAQQGVIRLKGDDVLPEDYLMLAELMISVAQGYVSPEAENALSAAMELQPRHPVARYYWGEMLIQSGRPDLAFRLWEKLYYESAPEAPWMMPIRARIEDLAWMAGEKFRLPEENSATPGPSQADMQAAGDMSAEDRQEMIRGMVSNLSERLATEGGTPAEWARLIGAYGVLEETDRAKAIWAEAQSVFAEAPEALAIVEQGARQAGIIE</sequence>
<dbReference type="SUPFAM" id="SSF48452">
    <property type="entry name" value="TPR-like"/>
    <property type="match status" value="1"/>
</dbReference>
<proteinExistence type="predicted"/>